<evidence type="ECO:0000313" key="5">
    <source>
        <dbReference type="Proteomes" id="UP000579605"/>
    </source>
</evidence>
<feature type="domain" description="N-acetyltransferase" evidence="3">
    <location>
        <begin position="21"/>
        <end position="161"/>
    </location>
</feature>
<dbReference type="EMBL" id="JACBZH010000001">
    <property type="protein sequence ID" value="NYH90367.1"/>
    <property type="molecule type" value="Genomic_DNA"/>
</dbReference>
<gene>
    <name evidence="4" type="ORF">F4554_003005</name>
</gene>
<sequence>MSGLPSEVIRLNDADAGELLTLQRAAYVSEAQAHHDLTLPPLSETLDQLRAALADPACHPWGTRESGRLVAGVRVRLVEESTAEIGRLTVAPDRQGRGLGTTLLLTAEDRLPAGISSVRLFTGEHSHSNLRLYRRLGYQETGRTQAGSYQLVHLEKTRLRTDAVRR</sequence>
<accession>A0A852ZB07</accession>
<dbReference type="AlphaFoldDB" id="A0A852ZB07"/>
<evidence type="ECO:0000313" key="4">
    <source>
        <dbReference type="EMBL" id="NYH90367.1"/>
    </source>
</evidence>
<dbReference type="RefSeq" id="WP_179787925.1">
    <property type="nucleotide sequence ID" value="NZ_BAAARR010000016.1"/>
</dbReference>
<dbReference type="CDD" id="cd04301">
    <property type="entry name" value="NAT_SF"/>
    <property type="match status" value="1"/>
</dbReference>
<dbReference type="PROSITE" id="PS51186">
    <property type="entry name" value="GNAT"/>
    <property type="match status" value="1"/>
</dbReference>
<evidence type="ECO:0000256" key="1">
    <source>
        <dbReference type="ARBA" id="ARBA00022679"/>
    </source>
</evidence>
<protein>
    <submittedName>
        <fullName evidence="4">Ribosomal protein S18 acetylase RimI-like enzyme</fullName>
    </submittedName>
</protein>
<evidence type="ECO:0000256" key="2">
    <source>
        <dbReference type="ARBA" id="ARBA00023315"/>
    </source>
</evidence>
<organism evidence="4 5">
    <name type="scientific">Actinopolymorpha rutila</name>
    <dbReference type="NCBI Taxonomy" id="446787"/>
    <lineage>
        <taxon>Bacteria</taxon>
        <taxon>Bacillati</taxon>
        <taxon>Actinomycetota</taxon>
        <taxon>Actinomycetes</taxon>
        <taxon>Propionibacteriales</taxon>
        <taxon>Actinopolymorphaceae</taxon>
        <taxon>Actinopolymorpha</taxon>
    </lineage>
</organism>
<reference evidence="4 5" key="1">
    <citation type="submission" date="2020-07" db="EMBL/GenBank/DDBJ databases">
        <title>Sequencing the genomes of 1000 actinobacteria strains.</title>
        <authorList>
            <person name="Klenk H.-P."/>
        </authorList>
    </citation>
    <scope>NUCLEOTIDE SEQUENCE [LARGE SCALE GENOMIC DNA]</scope>
    <source>
        <strain evidence="4 5">DSM 18448</strain>
    </source>
</reference>
<keyword evidence="4" id="KW-0687">Ribonucleoprotein</keyword>
<keyword evidence="2" id="KW-0012">Acyltransferase</keyword>
<dbReference type="Pfam" id="PF00583">
    <property type="entry name" value="Acetyltransf_1"/>
    <property type="match status" value="1"/>
</dbReference>
<dbReference type="PANTHER" id="PTHR43877">
    <property type="entry name" value="AMINOALKYLPHOSPHONATE N-ACETYLTRANSFERASE-RELATED-RELATED"/>
    <property type="match status" value="1"/>
</dbReference>
<proteinExistence type="predicted"/>
<dbReference type="InterPro" id="IPR000182">
    <property type="entry name" value="GNAT_dom"/>
</dbReference>
<evidence type="ECO:0000259" key="3">
    <source>
        <dbReference type="PROSITE" id="PS51186"/>
    </source>
</evidence>
<dbReference type="Gene3D" id="3.40.630.30">
    <property type="match status" value="1"/>
</dbReference>
<dbReference type="GO" id="GO:0016747">
    <property type="term" value="F:acyltransferase activity, transferring groups other than amino-acyl groups"/>
    <property type="evidence" value="ECO:0007669"/>
    <property type="project" value="InterPro"/>
</dbReference>
<keyword evidence="1" id="KW-0808">Transferase</keyword>
<keyword evidence="4" id="KW-0689">Ribosomal protein</keyword>
<dbReference type="InterPro" id="IPR016181">
    <property type="entry name" value="Acyl_CoA_acyltransferase"/>
</dbReference>
<dbReference type="InterPro" id="IPR050832">
    <property type="entry name" value="Bact_Acetyltransf"/>
</dbReference>
<dbReference type="GO" id="GO:0005840">
    <property type="term" value="C:ribosome"/>
    <property type="evidence" value="ECO:0007669"/>
    <property type="project" value="UniProtKB-KW"/>
</dbReference>
<keyword evidence="5" id="KW-1185">Reference proteome</keyword>
<dbReference type="Proteomes" id="UP000579605">
    <property type="component" value="Unassembled WGS sequence"/>
</dbReference>
<name>A0A852ZB07_9ACTN</name>
<comment type="caution">
    <text evidence="4">The sequence shown here is derived from an EMBL/GenBank/DDBJ whole genome shotgun (WGS) entry which is preliminary data.</text>
</comment>
<dbReference type="SUPFAM" id="SSF55729">
    <property type="entry name" value="Acyl-CoA N-acyltransferases (Nat)"/>
    <property type="match status" value="1"/>
</dbReference>